<protein>
    <submittedName>
        <fullName evidence="1">Uncharacterized protein</fullName>
    </submittedName>
</protein>
<evidence type="ECO:0000313" key="2">
    <source>
        <dbReference type="Proteomes" id="UP000177027"/>
    </source>
</evidence>
<organism evidence="1 2">
    <name type="scientific">Candidatus Roizmanbacteria bacterium RIFCSPHIGHO2_02_FULL_40_9</name>
    <dbReference type="NCBI Taxonomy" id="1802042"/>
    <lineage>
        <taxon>Bacteria</taxon>
        <taxon>Candidatus Roizmaniibacteriota</taxon>
    </lineage>
</organism>
<feature type="non-terminal residue" evidence="1">
    <location>
        <position position="1"/>
    </location>
</feature>
<dbReference type="Proteomes" id="UP000177027">
    <property type="component" value="Unassembled WGS sequence"/>
</dbReference>
<evidence type="ECO:0000313" key="1">
    <source>
        <dbReference type="EMBL" id="OGK28817.1"/>
    </source>
</evidence>
<accession>A0A1F7HC02</accession>
<dbReference type="Gene3D" id="2.40.300.10">
    <property type="entry name" value="Head decoration protein D"/>
    <property type="match status" value="1"/>
</dbReference>
<reference evidence="1 2" key="1">
    <citation type="journal article" date="2016" name="Nat. Commun.">
        <title>Thousands of microbial genomes shed light on interconnected biogeochemical processes in an aquifer system.</title>
        <authorList>
            <person name="Anantharaman K."/>
            <person name="Brown C.T."/>
            <person name="Hug L.A."/>
            <person name="Sharon I."/>
            <person name="Castelle C.J."/>
            <person name="Probst A.J."/>
            <person name="Thomas B.C."/>
            <person name="Singh A."/>
            <person name="Wilkins M.J."/>
            <person name="Karaoz U."/>
            <person name="Brodie E.L."/>
            <person name="Williams K.H."/>
            <person name="Hubbard S.S."/>
            <person name="Banfield J.F."/>
        </authorList>
    </citation>
    <scope>NUCLEOTIDE SEQUENCE [LARGE SCALE GENOMIC DNA]</scope>
</reference>
<dbReference type="EMBL" id="MFZS01000027">
    <property type="protein sequence ID" value="OGK28817.1"/>
    <property type="molecule type" value="Genomic_DNA"/>
</dbReference>
<dbReference type="AlphaFoldDB" id="A0A1F7HC02"/>
<sequence>DSNTLSIDAASDRVGIGTAAPVGKLDVSGAITGKALAIFNETGDQNILVASAAGSTKFVIQNNGNVGIGTAAPSYKFHVQAASDSTTSGGIYMTPMTTLSNNYDVLGAYGSAGFDIKATPNGKSYANGEIILSRESTINILSGTGDSSPTSRLFIDAAGLVGIGTTTPDAKFQVTGASTGKALTIFDETGNQNILVASDSGTGVFAIAQSGDISRLDGNGQNALPDQGSIAPNGSFEVDANGNSYPDGWTEISASTTTYNTSGGNHGDKYMTINALGTNGITSTCFPVSGGATYQIRAQAKHNGFGAANIFSPILHRYSSRSNCESDTGGASDIGTAASVSNTWTSTGNTVTVTAGNTWARARIINLGVTENMDVDAVKVVSNGVTVGLDLAETYPTDLNEKLEPGHIVAFGTETQQNGADVKNVVKTSRAYDRNAFGVVTTQPGIVLDDEKQYEKVQVALKGRVPVLVTTENGPIKIGDPITASSKPGVGMKATQSGRIVGYAMTAYENPDPTQIDQVTIFVNPETYIDMSILTDLQNGLKNIPQSISQTAVSAEKAILGVIDATAITTEKLVASTIKAGTATIDTLIVDRIVGKDIQTESLSALNIDSKNIKTDTLEAETLSGKDASLSGKLVAQEIDAENIREFRKRIEAAVDKTQINEDSTKQNEEKVTALNEKVSSIEKYIDDIKNEKLTDAKVYQNVFNDIPVDPGTQQSEDGRLTNPVNFDNLFVTGQGAFYSATVTDNFTAGNIFIKDNEILALNNDLRLNALETVNILDGAVIVDRSGKMTVKGEIIAQGGVRTNTIKAVEDGGNVNVVNSDVSIINAENKEVASIDASGSAKFADLSLDKYTEATSSAAVIAAVQNYQETGVFAPAIKTNAAATGNGFLPAHNNDIVLFNDKITSDSLVYITATSSTDNRQLYVAEQNVCPENTDTTSTSQPCHPYFKVALDGTLPTDTTFNWWIVN</sequence>
<name>A0A1F7HC02_9BACT</name>
<proteinExistence type="predicted"/>
<comment type="caution">
    <text evidence="1">The sequence shown here is derived from an EMBL/GenBank/DDBJ whole genome shotgun (WGS) entry which is preliminary data.</text>
</comment>
<gene>
    <name evidence="1" type="ORF">A3D06_02055</name>
</gene>